<gene>
    <name evidence="1" type="ORF">KE626_06565</name>
</gene>
<keyword evidence="2" id="KW-1185">Reference proteome</keyword>
<dbReference type="Proteomes" id="UP000676386">
    <property type="component" value="Unassembled WGS sequence"/>
</dbReference>
<evidence type="ECO:0000313" key="1">
    <source>
        <dbReference type="EMBL" id="MBS0026964.1"/>
    </source>
</evidence>
<name>A0ABS5IVH8_9BACT</name>
<sequence length="138" mass="15427">MKTWFYLPLVILGFILPGCTKTTNEVVIPNQTIIFEIAPDAWKFDNATSTYYFVKDVPQLNNVNQTDGVVVSMGRYTQGSSTVPQSFELLPQVIDTQSYFVIHDDQQVEIDIKGVNGATSQRPNTTVRMKIVLIPSAP</sequence>
<organism evidence="1 2">
    <name type="scientific">Chitinophaga hostae</name>
    <dbReference type="NCBI Taxonomy" id="2831022"/>
    <lineage>
        <taxon>Bacteria</taxon>
        <taxon>Pseudomonadati</taxon>
        <taxon>Bacteroidota</taxon>
        <taxon>Chitinophagia</taxon>
        <taxon>Chitinophagales</taxon>
        <taxon>Chitinophagaceae</taxon>
        <taxon>Chitinophaga</taxon>
    </lineage>
</organism>
<protein>
    <submittedName>
        <fullName evidence="1">Uncharacterized protein</fullName>
    </submittedName>
</protein>
<dbReference type="RefSeq" id="WP_211972055.1">
    <property type="nucleotide sequence ID" value="NZ_CBFHAM010000101.1"/>
</dbReference>
<evidence type="ECO:0000313" key="2">
    <source>
        <dbReference type="Proteomes" id="UP000676386"/>
    </source>
</evidence>
<reference evidence="1 2" key="1">
    <citation type="submission" date="2021-04" db="EMBL/GenBank/DDBJ databases">
        <title>Chitinophaga sp. nov., isolated from the rhizosphere soil.</title>
        <authorList>
            <person name="He S."/>
        </authorList>
    </citation>
    <scope>NUCLEOTIDE SEQUENCE [LARGE SCALE GENOMIC DNA]</scope>
    <source>
        <strain evidence="1 2">2R12</strain>
    </source>
</reference>
<dbReference type="EMBL" id="JAGTXB010000002">
    <property type="protein sequence ID" value="MBS0026964.1"/>
    <property type="molecule type" value="Genomic_DNA"/>
</dbReference>
<proteinExistence type="predicted"/>
<comment type="caution">
    <text evidence="1">The sequence shown here is derived from an EMBL/GenBank/DDBJ whole genome shotgun (WGS) entry which is preliminary data.</text>
</comment>
<accession>A0ABS5IVH8</accession>